<name>A0ACB8GBP0_9SAUR</name>
<evidence type="ECO:0000313" key="1">
    <source>
        <dbReference type="EMBL" id="KAH8016716.1"/>
    </source>
</evidence>
<protein>
    <submittedName>
        <fullName evidence="1">Latent-transforming growth factor beta-binding protein 1</fullName>
    </submittedName>
</protein>
<organism evidence="1 2">
    <name type="scientific">Sphaerodactylus townsendi</name>
    <dbReference type="NCBI Taxonomy" id="933632"/>
    <lineage>
        <taxon>Eukaryota</taxon>
        <taxon>Metazoa</taxon>
        <taxon>Chordata</taxon>
        <taxon>Craniata</taxon>
        <taxon>Vertebrata</taxon>
        <taxon>Euteleostomi</taxon>
        <taxon>Lepidosauria</taxon>
        <taxon>Squamata</taxon>
        <taxon>Bifurcata</taxon>
        <taxon>Gekkota</taxon>
        <taxon>Sphaerodactylidae</taxon>
        <taxon>Sphaerodactylus</taxon>
    </lineage>
</organism>
<evidence type="ECO:0000313" key="2">
    <source>
        <dbReference type="Proteomes" id="UP000827872"/>
    </source>
</evidence>
<comment type="caution">
    <text evidence="1">The sequence shown here is derived from an EMBL/GenBank/DDBJ whole genome shotgun (WGS) entry which is preliminary data.</text>
</comment>
<sequence length="246" mass="27237">MLQIGWLSDPPFWVVDVNECEMLSGVCGEALCENVEGSFLCLCSDENQEYDLTTGQCRFRSSPDVTVGTKEPADEKKECYYNLNDANFCDNVLTSNVTKQECCCTLGAGWGDNCEIFPCPVLGSAEFTELCPEGKGFIPSEDLSYGAITETYKDADECQLFGQEICKNGFCLNTQPGYECYCKQGTYYDPVKLQCFDTDECQDPNSCIDGQCINNEGSYSCFCTHPMVLDSTEKRCIKPAESSGIK</sequence>
<dbReference type="Proteomes" id="UP000827872">
    <property type="component" value="Linkage Group LG01"/>
</dbReference>
<gene>
    <name evidence="1" type="primary">LTBP1_1</name>
    <name evidence="1" type="ORF">K3G42_022110</name>
</gene>
<keyword evidence="2" id="KW-1185">Reference proteome</keyword>
<dbReference type="EMBL" id="CM037614">
    <property type="protein sequence ID" value="KAH8016716.1"/>
    <property type="molecule type" value="Genomic_DNA"/>
</dbReference>
<accession>A0ACB8GBP0</accession>
<proteinExistence type="predicted"/>
<reference evidence="1" key="1">
    <citation type="submission" date="2021-08" db="EMBL/GenBank/DDBJ databases">
        <title>The first chromosome-level gecko genome reveals the dynamic sex chromosomes of Neotropical dwarf geckos (Sphaerodactylidae: Sphaerodactylus).</title>
        <authorList>
            <person name="Pinto B.J."/>
            <person name="Keating S.E."/>
            <person name="Gamble T."/>
        </authorList>
    </citation>
    <scope>NUCLEOTIDE SEQUENCE</scope>
    <source>
        <strain evidence="1">TG3544</strain>
    </source>
</reference>